<comment type="similarity">
    <text evidence="1">Belongs to the barstar family.</text>
</comment>
<keyword evidence="4" id="KW-1185">Reference proteome</keyword>
<evidence type="ECO:0000256" key="1">
    <source>
        <dbReference type="ARBA" id="ARBA00006845"/>
    </source>
</evidence>
<name>A0A1C5J0W5_9ACTN</name>
<evidence type="ECO:0000313" key="3">
    <source>
        <dbReference type="EMBL" id="SCG64248.1"/>
    </source>
</evidence>
<dbReference type="AlphaFoldDB" id="A0A1C5J0W5"/>
<dbReference type="OrthoDB" id="5184890at2"/>
<reference evidence="4" key="1">
    <citation type="submission" date="2016-06" db="EMBL/GenBank/DDBJ databases">
        <authorList>
            <person name="Varghese N."/>
            <person name="Submissions Spin"/>
        </authorList>
    </citation>
    <scope>NUCLEOTIDE SEQUENCE [LARGE SCALE GENOMIC DNA]</scope>
    <source>
        <strain evidence="4">DSM 45647</strain>
    </source>
</reference>
<dbReference type="InterPro" id="IPR035905">
    <property type="entry name" value="Barstar-like_sf"/>
</dbReference>
<dbReference type="Gene3D" id="3.30.370.10">
    <property type="entry name" value="Barstar-like"/>
    <property type="match status" value="1"/>
</dbReference>
<dbReference type="Proteomes" id="UP000199360">
    <property type="component" value="Unassembled WGS sequence"/>
</dbReference>
<evidence type="ECO:0000259" key="2">
    <source>
        <dbReference type="Pfam" id="PF01337"/>
    </source>
</evidence>
<feature type="domain" description="Barstar (barnase inhibitor)" evidence="2">
    <location>
        <begin position="31"/>
        <end position="117"/>
    </location>
</feature>
<organism evidence="3 4">
    <name type="scientific">Micromonospora humi</name>
    <dbReference type="NCBI Taxonomy" id="745366"/>
    <lineage>
        <taxon>Bacteria</taxon>
        <taxon>Bacillati</taxon>
        <taxon>Actinomycetota</taxon>
        <taxon>Actinomycetes</taxon>
        <taxon>Micromonosporales</taxon>
        <taxon>Micromonosporaceae</taxon>
        <taxon>Micromonospora</taxon>
    </lineage>
</organism>
<accession>A0A1C5J0W5</accession>
<dbReference type="EMBL" id="FMDM01000008">
    <property type="protein sequence ID" value="SCG64248.1"/>
    <property type="molecule type" value="Genomic_DNA"/>
</dbReference>
<dbReference type="Pfam" id="PF01337">
    <property type="entry name" value="Barstar"/>
    <property type="match status" value="1"/>
</dbReference>
<sequence length="153" mass="17024">MWQNSAPAVQVLARTTLFPVTDLVPPSGEIAVARLDGAAMTDVDGVFAQFSDALRFPGYFGWNWPALADCLTDLQWLPAHRYLVLVENASLILRENESRREVLFGILADAGRHWADSYEARYRGTGPFFHVVLLCEEGEVEALKQEVEAASSR</sequence>
<evidence type="ECO:0000313" key="4">
    <source>
        <dbReference type="Proteomes" id="UP000199360"/>
    </source>
</evidence>
<dbReference type="STRING" id="745366.GA0070213_10867"/>
<dbReference type="SUPFAM" id="SSF52038">
    <property type="entry name" value="Barstar-related"/>
    <property type="match status" value="1"/>
</dbReference>
<gene>
    <name evidence="3" type="ORF">GA0070213_10867</name>
</gene>
<protein>
    <submittedName>
        <fullName evidence="3">Barstar (Barnase inhibitor)</fullName>
    </submittedName>
</protein>
<proteinExistence type="inferred from homology"/>
<dbReference type="InterPro" id="IPR000468">
    <property type="entry name" value="Barstar"/>
</dbReference>